<dbReference type="RefSeq" id="WP_186852604.1">
    <property type="nucleotide sequence ID" value="NZ_JACOPO010000003.1"/>
</dbReference>
<dbReference type="CDD" id="cd07341">
    <property type="entry name" value="M56_BlaR1_MecR1_like"/>
    <property type="match status" value="1"/>
</dbReference>
<dbReference type="Pfam" id="PF01551">
    <property type="entry name" value="Peptidase_M23"/>
    <property type="match status" value="1"/>
</dbReference>
<sequence>MADHLLLLMSLALSGSLMAVTVAFFRTLLKKRTPRTFWYYLWLLALLRFLCPLGTQQSLSDRLMERPAELWVTVSEAGEGRPVPEKEGAITIAGEGDKSETKFWPYVLAALWGLGAITALAARYFGCRRLRQELDRTAYPADEWEQAVYRQLAGRRKDVPLLLRTGGVESPVLIGLFRPIIYIPEEKLERGALLYALSHELVHWRRRDLAYKHLVVLVTSLYWFDPVVWLMARAIDRDSELSCDQEVVKNMSLHQRTDYGRTLLWAAERQGRGVRPLSAPFGSQKSCLRERIEAIMKVRKTSKLTKAALWVVTAAAAISFVVVGAYAGGERTSSAAEPTVVQGPVPSEEMSVPAELSWPFDGGKEVKISALFEGRVHPITGKRSEHTGIDFVLEKETPVLAAAQGTVTEVGYNTEYGNYVELSHGGGLSTKYAHLVSGDFCQEGDQVTAGQQIGAVGKTGKSTGYHLHFETMLDGVWVDPMDYFPEARVTNGAA</sequence>
<keyword evidence="1" id="KW-0472">Membrane</keyword>
<feature type="transmembrane region" description="Helical" evidence="1">
    <location>
        <begin position="307"/>
        <end position="327"/>
    </location>
</feature>
<dbReference type="EMBL" id="JACOPO010000003">
    <property type="protein sequence ID" value="MBC5722490.1"/>
    <property type="molecule type" value="Genomic_DNA"/>
</dbReference>
<dbReference type="InterPro" id="IPR016047">
    <property type="entry name" value="M23ase_b-sheet_dom"/>
</dbReference>
<feature type="transmembrane region" description="Helical" evidence="1">
    <location>
        <begin position="6"/>
        <end position="25"/>
    </location>
</feature>
<accession>A0A8J6J8L5</accession>
<evidence type="ECO:0000313" key="4">
    <source>
        <dbReference type="EMBL" id="MBC5722490.1"/>
    </source>
</evidence>
<evidence type="ECO:0000313" key="5">
    <source>
        <dbReference type="Proteomes" id="UP000628736"/>
    </source>
</evidence>
<dbReference type="InterPro" id="IPR008756">
    <property type="entry name" value="Peptidase_M56"/>
</dbReference>
<dbReference type="Proteomes" id="UP000628736">
    <property type="component" value="Unassembled WGS sequence"/>
</dbReference>
<reference evidence="4" key="1">
    <citation type="submission" date="2020-08" db="EMBL/GenBank/DDBJ databases">
        <title>Genome public.</title>
        <authorList>
            <person name="Liu C."/>
            <person name="Sun Q."/>
        </authorList>
    </citation>
    <scope>NUCLEOTIDE SEQUENCE</scope>
    <source>
        <strain evidence="4">NSJ-23</strain>
    </source>
</reference>
<dbReference type="SUPFAM" id="SSF51261">
    <property type="entry name" value="Duplicated hybrid motif"/>
    <property type="match status" value="1"/>
</dbReference>
<feature type="transmembrane region" description="Helical" evidence="1">
    <location>
        <begin position="103"/>
        <end position="126"/>
    </location>
</feature>
<keyword evidence="1" id="KW-1133">Transmembrane helix</keyword>
<protein>
    <submittedName>
        <fullName evidence="4">Peptidoglycan DD-metalloendopeptidase family protein</fullName>
    </submittedName>
</protein>
<dbReference type="PANTHER" id="PTHR34978:SF3">
    <property type="entry name" value="SLR0241 PROTEIN"/>
    <property type="match status" value="1"/>
</dbReference>
<keyword evidence="5" id="KW-1185">Reference proteome</keyword>
<dbReference type="PANTHER" id="PTHR34978">
    <property type="entry name" value="POSSIBLE SENSOR-TRANSDUCER PROTEIN BLAR"/>
    <property type="match status" value="1"/>
</dbReference>
<dbReference type="InterPro" id="IPR011055">
    <property type="entry name" value="Dup_hybrid_motif"/>
</dbReference>
<dbReference type="AlphaFoldDB" id="A0A8J6J8L5"/>
<evidence type="ECO:0000256" key="1">
    <source>
        <dbReference type="SAM" id="Phobius"/>
    </source>
</evidence>
<name>A0A8J6J8L5_9FIRM</name>
<proteinExistence type="predicted"/>
<feature type="transmembrane region" description="Helical" evidence="1">
    <location>
        <begin position="37"/>
        <end position="55"/>
    </location>
</feature>
<dbReference type="Pfam" id="PF05569">
    <property type="entry name" value="Peptidase_M56"/>
    <property type="match status" value="1"/>
</dbReference>
<feature type="domain" description="Peptidase M56" evidence="3">
    <location>
        <begin position="7"/>
        <end position="295"/>
    </location>
</feature>
<evidence type="ECO:0000259" key="3">
    <source>
        <dbReference type="Pfam" id="PF05569"/>
    </source>
</evidence>
<dbReference type="InterPro" id="IPR052173">
    <property type="entry name" value="Beta-lactam_resp_regulator"/>
</dbReference>
<organism evidence="4 5">
    <name type="scientific">Flintibacter hominis</name>
    <dbReference type="NCBI Taxonomy" id="2763048"/>
    <lineage>
        <taxon>Bacteria</taxon>
        <taxon>Bacillati</taxon>
        <taxon>Bacillota</taxon>
        <taxon>Clostridia</taxon>
        <taxon>Eubacteriales</taxon>
        <taxon>Flintibacter</taxon>
    </lineage>
</organism>
<evidence type="ECO:0000259" key="2">
    <source>
        <dbReference type="Pfam" id="PF01551"/>
    </source>
</evidence>
<dbReference type="Gene3D" id="2.70.70.10">
    <property type="entry name" value="Glucose Permease (Domain IIA)"/>
    <property type="match status" value="1"/>
</dbReference>
<gene>
    <name evidence="4" type="ORF">H8S11_06665</name>
</gene>
<feature type="domain" description="M23ase beta-sheet core" evidence="2">
    <location>
        <begin position="385"/>
        <end position="480"/>
    </location>
</feature>
<comment type="caution">
    <text evidence="4">The sequence shown here is derived from an EMBL/GenBank/DDBJ whole genome shotgun (WGS) entry which is preliminary data.</text>
</comment>
<keyword evidence="1" id="KW-0812">Transmembrane</keyword>
<dbReference type="CDD" id="cd12797">
    <property type="entry name" value="M23_peptidase"/>
    <property type="match status" value="1"/>
</dbReference>